<gene>
    <name evidence="1" type="ORF">E4U03_07110</name>
</gene>
<name>A0A4Y9F3A0_9MICC</name>
<comment type="caution">
    <text evidence="1">The sequence shown here is derived from an EMBL/GenBank/DDBJ whole genome shotgun (WGS) entry which is preliminary data.</text>
</comment>
<dbReference type="AlphaFoldDB" id="A0A4Y9F3A0"/>
<dbReference type="RefSeq" id="WP_135012836.1">
    <property type="nucleotide sequence ID" value="NZ_JADGLK010000021.1"/>
</dbReference>
<dbReference type="Proteomes" id="UP000297951">
    <property type="component" value="Unassembled WGS sequence"/>
</dbReference>
<evidence type="ECO:0000313" key="1">
    <source>
        <dbReference type="EMBL" id="TFU22193.1"/>
    </source>
</evidence>
<evidence type="ECO:0000313" key="2">
    <source>
        <dbReference type="Proteomes" id="UP000297951"/>
    </source>
</evidence>
<evidence type="ECO:0008006" key="3">
    <source>
        <dbReference type="Google" id="ProtNLM"/>
    </source>
</evidence>
<reference evidence="1 2" key="1">
    <citation type="submission" date="2019-03" db="EMBL/GenBank/DDBJ databases">
        <title>Diversity of the mouse oral microbiome.</title>
        <authorList>
            <person name="Joseph S."/>
            <person name="Aduse-Opoku J."/>
            <person name="Curtis M."/>
            <person name="Wade W."/>
            <person name="Hashim A."/>
        </authorList>
    </citation>
    <scope>NUCLEOTIDE SEQUENCE [LARGE SCALE GENOMIC DNA]</scope>
    <source>
        <strain evidence="2">irhom_31</strain>
    </source>
</reference>
<organism evidence="1 2">
    <name type="scientific">Rothia nasimurium</name>
    <dbReference type="NCBI Taxonomy" id="85336"/>
    <lineage>
        <taxon>Bacteria</taxon>
        <taxon>Bacillati</taxon>
        <taxon>Actinomycetota</taxon>
        <taxon>Actinomycetes</taxon>
        <taxon>Micrococcales</taxon>
        <taxon>Micrococcaceae</taxon>
        <taxon>Rothia</taxon>
    </lineage>
</organism>
<accession>A0A4Y9F3A0</accession>
<proteinExistence type="predicted"/>
<dbReference type="OrthoDB" id="3634697at2"/>
<protein>
    <recommendedName>
        <fullName evidence="3">AlpA family phage regulatory protein</fullName>
    </recommendedName>
</protein>
<dbReference type="EMBL" id="SPQC01000021">
    <property type="protein sequence ID" value="TFU22193.1"/>
    <property type="molecule type" value="Genomic_DNA"/>
</dbReference>
<sequence>MAKTIIVSTIELATFLGLTKQGLYKRGELPPADFISVGGRECWLPDTAEAWDATYRQKHGAGRPATKN</sequence>